<protein>
    <submittedName>
        <fullName evidence="2">Uncharacterized protein</fullName>
    </submittedName>
</protein>
<organism evidence="2 3">
    <name type="scientific">Meloidogyne enterolobii</name>
    <name type="common">Root-knot nematode worm</name>
    <name type="synonym">Meloidogyne mayaguensis</name>
    <dbReference type="NCBI Taxonomy" id="390850"/>
    <lineage>
        <taxon>Eukaryota</taxon>
        <taxon>Metazoa</taxon>
        <taxon>Ecdysozoa</taxon>
        <taxon>Nematoda</taxon>
        <taxon>Chromadorea</taxon>
        <taxon>Rhabditida</taxon>
        <taxon>Tylenchina</taxon>
        <taxon>Tylenchomorpha</taxon>
        <taxon>Tylenchoidea</taxon>
        <taxon>Meloidogynidae</taxon>
        <taxon>Meloidogyninae</taxon>
        <taxon>Meloidogyne</taxon>
    </lineage>
</organism>
<feature type="signal peptide" evidence="1">
    <location>
        <begin position="1"/>
        <end position="24"/>
    </location>
</feature>
<feature type="chain" id="PRO_5028248524" evidence="1">
    <location>
        <begin position="25"/>
        <end position="84"/>
    </location>
</feature>
<dbReference type="AlphaFoldDB" id="A0A6V7YAG8"/>
<evidence type="ECO:0000313" key="3">
    <source>
        <dbReference type="Proteomes" id="UP000580250"/>
    </source>
</evidence>
<proteinExistence type="predicted"/>
<sequence>MRGLFSLCLCIFLINQLLFETAAAARCPGGYNTGKACRGLGGNNPPECRDYIGPDRVGGRFVKYTRCKHIIVSGRGSSWCCPPP</sequence>
<keyword evidence="1" id="KW-0732">Signal</keyword>
<dbReference type="EMBL" id="CAJEWN010003747">
    <property type="protein sequence ID" value="CAD2208496.1"/>
    <property type="molecule type" value="Genomic_DNA"/>
</dbReference>
<accession>A0A6V7YAG8</accession>
<name>A0A6V7YAG8_MELEN</name>
<comment type="caution">
    <text evidence="2">The sequence shown here is derived from an EMBL/GenBank/DDBJ whole genome shotgun (WGS) entry which is preliminary data.</text>
</comment>
<evidence type="ECO:0000313" key="2">
    <source>
        <dbReference type="EMBL" id="CAD2208496.1"/>
    </source>
</evidence>
<reference evidence="2 3" key="1">
    <citation type="submission" date="2020-08" db="EMBL/GenBank/DDBJ databases">
        <authorList>
            <person name="Koutsovoulos G."/>
            <person name="Danchin GJ E."/>
        </authorList>
    </citation>
    <scope>NUCLEOTIDE SEQUENCE [LARGE SCALE GENOMIC DNA]</scope>
</reference>
<dbReference type="Proteomes" id="UP000580250">
    <property type="component" value="Unassembled WGS sequence"/>
</dbReference>
<gene>
    <name evidence="2" type="ORF">MENT_LOCUS62548</name>
</gene>
<evidence type="ECO:0000256" key="1">
    <source>
        <dbReference type="SAM" id="SignalP"/>
    </source>
</evidence>